<dbReference type="EMBL" id="NHRY01000243">
    <property type="protein sequence ID" value="PPQ28465.1"/>
    <property type="molecule type" value="Genomic_DNA"/>
</dbReference>
<gene>
    <name evidence="1" type="ORF">CCS01_24330</name>
</gene>
<proteinExistence type="predicted"/>
<organism evidence="1 2">
    <name type="scientific">Rhodopila globiformis</name>
    <name type="common">Rhodopseudomonas globiformis</name>
    <dbReference type="NCBI Taxonomy" id="1071"/>
    <lineage>
        <taxon>Bacteria</taxon>
        <taxon>Pseudomonadati</taxon>
        <taxon>Pseudomonadota</taxon>
        <taxon>Alphaproteobacteria</taxon>
        <taxon>Acetobacterales</taxon>
        <taxon>Acetobacteraceae</taxon>
        <taxon>Rhodopila</taxon>
    </lineage>
</organism>
<dbReference type="InterPro" id="IPR014519">
    <property type="entry name" value="UCP024492"/>
</dbReference>
<dbReference type="PANTHER" id="PTHR39337:SF1">
    <property type="entry name" value="BLR5642 PROTEIN"/>
    <property type="match status" value="1"/>
</dbReference>
<dbReference type="RefSeq" id="WP_104521415.1">
    <property type="nucleotide sequence ID" value="NZ_NHRY01000243.1"/>
</dbReference>
<keyword evidence="2" id="KW-1185">Reference proteome</keyword>
<dbReference type="OrthoDB" id="9810084at2"/>
<evidence type="ECO:0008006" key="3">
    <source>
        <dbReference type="Google" id="ProtNLM"/>
    </source>
</evidence>
<dbReference type="InterPro" id="IPR007438">
    <property type="entry name" value="DUF488"/>
</dbReference>
<sequence length="150" mass="16268">MPALLTIGYEGCTIDRVVAALKQAGAGLLIDVRAVPQSRKPGFSKRQLAAALDEAGIAYVHLQALGTPKPGRDAVRSGHPDRMEAIYRDHMQADRPQAELAQATMLARERAACLLCFEHDPTTCHRRLVAEMIAAETGQPVVHLRVPLQA</sequence>
<evidence type="ECO:0000313" key="1">
    <source>
        <dbReference type="EMBL" id="PPQ28465.1"/>
    </source>
</evidence>
<protein>
    <recommendedName>
        <fullName evidence="3">DUF488 domain-containing protein</fullName>
    </recommendedName>
</protein>
<dbReference type="AlphaFoldDB" id="A0A2S6N1G8"/>
<evidence type="ECO:0000313" key="2">
    <source>
        <dbReference type="Proteomes" id="UP000239724"/>
    </source>
</evidence>
<comment type="caution">
    <text evidence="1">The sequence shown here is derived from an EMBL/GenBank/DDBJ whole genome shotgun (WGS) entry which is preliminary data.</text>
</comment>
<name>A0A2S6N1G8_RHOGL</name>
<dbReference type="PANTHER" id="PTHR39337">
    <property type="entry name" value="BLR5642 PROTEIN"/>
    <property type="match status" value="1"/>
</dbReference>
<accession>A0A2S6N1G8</accession>
<dbReference type="PIRSF" id="PIRSF024492">
    <property type="entry name" value="UCP024492"/>
    <property type="match status" value="1"/>
</dbReference>
<reference evidence="1 2" key="1">
    <citation type="journal article" date="2018" name="Arch. Microbiol.">
        <title>New insights into the metabolic potential of the phototrophic purple bacterium Rhodopila globiformis DSM 161(T) from its draft genome sequence and evidence for a vanadium-dependent nitrogenase.</title>
        <authorList>
            <person name="Imhoff J.F."/>
            <person name="Rahn T."/>
            <person name="Kunzel S."/>
            <person name="Neulinger S.C."/>
        </authorList>
    </citation>
    <scope>NUCLEOTIDE SEQUENCE [LARGE SCALE GENOMIC DNA]</scope>
    <source>
        <strain evidence="1 2">DSM 161</strain>
    </source>
</reference>
<dbReference type="Proteomes" id="UP000239724">
    <property type="component" value="Unassembled WGS sequence"/>
</dbReference>
<dbReference type="Pfam" id="PF04343">
    <property type="entry name" value="DUF488"/>
    <property type="match status" value="1"/>
</dbReference>